<dbReference type="PANTHER" id="PTHR34821:SF2">
    <property type="entry name" value="INNER MEMBRANE PROTEIN YDCZ"/>
    <property type="match status" value="1"/>
</dbReference>
<sequence>MAFIAGTFLPIQSGMNNKLAKTGGSPIHASMISFAIGLLALVIYILLTSQDISWRGIRDAPIYAWLGGLLGAFYVTIIVLAFPKIGPGLTFGLVVTGQLLISMLMEHFHIMGAQHIPITIGRVTGMLLIIGGVIIMKNF</sequence>
<evidence type="ECO:0000313" key="3">
    <source>
        <dbReference type="Proteomes" id="UP000183077"/>
    </source>
</evidence>
<feature type="transmembrane region" description="Helical" evidence="1">
    <location>
        <begin position="116"/>
        <end position="136"/>
    </location>
</feature>
<feature type="transmembrane region" description="Helical" evidence="1">
    <location>
        <begin position="60"/>
        <end position="82"/>
    </location>
</feature>
<keyword evidence="1" id="KW-0472">Membrane</keyword>
<protein>
    <submittedName>
        <fullName evidence="2">Transporter family-2 protein</fullName>
    </submittedName>
</protein>
<reference evidence="2 3" key="1">
    <citation type="submission" date="2016-10" db="EMBL/GenBank/DDBJ databases">
        <authorList>
            <person name="de Groot N.N."/>
        </authorList>
    </citation>
    <scope>NUCLEOTIDE SEQUENCE [LARGE SCALE GENOMIC DNA]</scope>
    <source>
        <strain evidence="2 3">DSM 23048</strain>
    </source>
</reference>
<dbReference type="EMBL" id="FNYS01000006">
    <property type="protein sequence ID" value="SEI89495.1"/>
    <property type="molecule type" value="Genomic_DNA"/>
</dbReference>
<dbReference type="PANTHER" id="PTHR34821">
    <property type="entry name" value="INNER MEMBRANE PROTEIN YDCZ"/>
    <property type="match status" value="1"/>
</dbReference>
<dbReference type="GO" id="GO:0005886">
    <property type="term" value="C:plasma membrane"/>
    <property type="evidence" value="ECO:0007669"/>
    <property type="project" value="TreeGrafter"/>
</dbReference>
<proteinExistence type="predicted"/>
<dbReference type="Proteomes" id="UP000183077">
    <property type="component" value="Unassembled WGS sequence"/>
</dbReference>
<name>A0A1H6UN46_9FLAO</name>
<gene>
    <name evidence="2" type="ORF">SAMN04488018_106149</name>
</gene>
<dbReference type="AlphaFoldDB" id="A0A1H6UN46"/>
<organism evidence="2 3">
    <name type="scientific">Myroides marinus</name>
    <dbReference type="NCBI Taxonomy" id="703342"/>
    <lineage>
        <taxon>Bacteria</taxon>
        <taxon>Pseudomonadati</taxon>
        <taxon>Bacteroidota</taxon>
        <taxon>Flavobacteriia</taxon>
        <taxon>Flavobacteriales</taxon>
        <taxon>Flavobacteriaceae</taxon>
        <taxon>Myroides</taxon>
    </lineage>
</organism>
<dbReference type="RefSeq" id="WP_262492907.1">
    <property type="nucleotide sequence ID" value="NZ_FNYS01000006.1"/>
</dbReference>
<dbReference type="GeneID" id="82256943"/>
<keyword evidence="1" id="KW-1133">Transmembrane helix</keyword>
<dbReference type="Pfam" id="PF04657">
    <property type="entry name" value="DMT_YdcZ"/>
    <property type="match status" value="1"/>
</dbReference>
<accession>A0A1H6UN46</accession>
<evidence type="ECO:0000313" key="2">
    <source>
        <dbReference type="EMBL" id="SEI89495.1"/>
    </source>
</evidence>
<feature type="transmembrane region" description="Helical" evidence="1">
    <location>
        <begin position="27"/>
        <end position="48"/>
    </location>
</feature>
<dbReference type="InterPro" id="IPR006750">
    <property type="entry name" value="YdcZ"/>
</dbReference>
<evidence type="ECO:0000256" key="1">
    <source>
        <dbReference type="SAM" id="Phobius"/>
    </source>
</evidence>
<keyword evidence="1" id="KW-0812">Transmembrane</keyword>